<dbReference type="PANTHER" id="PTHR42701:SF1">
    <property type="entry name" value="IMIDAZOLE GLYCEROL PHOSPHATE SYNTHASE SUBUNIT HISH"/>
    <property type="match status" value="1"/>
</dbReference>
<sequence>MDANHVILPGVGTALDAIKRLERIGLKNTIPRLTQPVLGICLGMQLLFSGSDEDDTQCLGIIDGQAHRLKTDPKLPIPQMGWNQLQLVGKSPLLKNISEGSYVYFIHSYAVPEGSYTRASCNYGQKFSAVVEQKNFYGTQFHPERSGLSGAKVLANFLKL</sequence>
<evidence type="ECO:0000256" key="3">
    <source>
        <dbReference type="ARBA" id="ARBA00022605"/>
    </source>
</evidence>
<name>A0A382FJD1_9ZZZZ</name>
<feature type="domain" description="Glutamine amidotransferase" evidence="10">
    <location>
        <begin position="6"/>
        <end position="158"/>
    </location>
</feature>
<dbReference type="GO" id="GO:0004359">
    <property type="term" value="F:glutaminase activity"/>
    <property type="evidence" value="ECO:0007669"/>
    <property type="project" value="UniProtKB-EC"/>
</dbReference>
<evidence type="ECO:0000256" key="4">
    <source>
        <dbReference type="ARBA" id="ARBA00022801"/>
    </source>
</evidence>
<dbReference type="AlphaFoldDB" id="A0A382FJD1"/>
<comment type="catalytic activity">
    <reaction evidence="8">
        <text>5-[(5-phospho-1-deoxy-D-ribulos-1-ylimino)methylamino]-1-(5-phospho-beta-D-ribosyl)imidazole-4-carboxamide + L-glutamine = D-erythro-1-(imidazol-4-yl)glycerol 3-phosphate + 5-amino-1-(5-phospho-beta-D-ribosyl)imidazole-4-carboxamide + L-glutamate + H(+)</text>
        <dbReference type="Rhea" id="RHEA:24793"/>
        <dbReference type="ChEBI" id="CHEBI:15378"/>
        <dbReference type="ChEBI" id="CHEBI:29985"/>
        <dbReference type="ChEBI" id="CHEBI:58278"/>
        <dbReference type="ChEBI" id="CHEBI:58359"/>
        <dbReference type="ChEBI" id="CHEBI:58475"/>
        <dbReference type="ChEBI" id="CHEBI:58525"/>
        <dbReference type="EC" id="4.3.2.10"/>
    </reaction>
</comment>
<comment type="pathway">
    <text evidence="1">Amino-acid biosynthesis; L-histidine biosynthesis; L-histidine from 5-phospho-alpha-D-ribose 1-diphosphate: step 5/9.</text>
</comment>
<dbReference type="InterPro" id="IPR029062">
    <property type="entry name" value="Class_I_gatase-like"/>
</dbReference>
<evidence type="ECO:0000256" key="7">
    <source>
        <dbReference type="ARBA" id="ARBA00023239"/>
    </source>
</evidence>
<dbReference type="PRINTS" id="PR00097">
    <property type="entry name" value="ANTSNTHASEII"/>
</dbReference>
<dbReference type="GO" id="GO:0000107">
    <property type="term" value="F:imidazoleglycerol-phosphate synthase activity"/>
    <property type="evidence" value="ECO:0007669"/>
    <property type="project" value="TreeGrafter"/>
</dbReference>
<evidence type="ECO:0000256" key="1">
    <source>
        <dbReference type="ARBA" id="ARBA00005091"/>
    </source>
</evidence>
<dbReference type="UniPathway" id="UPA00031">
    <property type="reaction ID" value="UER00010"/>
</dbReference>
<dbReference type="SUPFAM" id="SSF52317">
    <property type="entry name" value="Class I glutamine amidotransferase-like"/>
    <property type="match status" value="1"/>
</dbReference>
<evidence type="ECO:0000256" key="6">
    <source>
        <dbReference type="ARBA" id="ARBA00023102"/>
    </source>
</evidence>
<dbReference type="Pfam" id="PF00117">
    <property type="entry name" value="GATase"/>
    <property type="match status" value="1"/>
</dbReference>
<comment type="subunit">
    <text evidence="2">Heterodimer of HisH and HisF.</text>
</comment>
<evidence type="ECO:0000256" key="8">
    <source>
        <dbReference type="ARBA" id="ARBA00047838"/>
    </source>
</evidence>
<comment type="catalytic activity">
    <reaction evidence="9">
        <text>L-glutamine + H2O = L-glutamate + NH4(+)</text>
        <dbReference type="Rhea" id="RHEA:15889"/>
        <dbReference type="ChEBI" id="CHEBI:15377"/>
        <dbReference type="ChEBI" id="CHEBI:28938"/>
        <dbReference type="ChEBI" id="CHEBI:29985"/>
        <dbReference type="ChEBI" id="CHEBI:58359"/>
        <dbReference type="EC" id="3.5.1.2"/>
    </reaction>
</comment>
<dbReference type="NCBIfam" id="TIGR01855">
    <property type="entry name" value="IMP_synth_hisH"/>
    <property type="match status" value="1"/>
</dbReference>
<dbReference type="GO" id="GO:0000105">
    <property type="term" value="P:L-histidine biosynthetic process"/>
    <property type="evidence" value="ECO:0007669"/>
    <property type="project" value="UniProtKB-UniPathway"/>
</dbReference>
<gene>
    <name evidence="11" type="ORF">METZ01_LOCUS215177</name>
</gene>
<evidence type="ECO:0000256" key="2">
    <source>
        <dbReference type="ARBA" id="ARBA00011152"/>
    </source>
</evidence>
<evidence type="ECO:0000259" key="10">
    <source>
        <dbReference type="Pfam" id="PF00117"/>
    </source>
</evidence>
<keyword evidence="6" id="KW-0368">Histidine biosynthesis</keyword>
<dbReference type="InterPro" id="IPR010139">
    <property type="entry name" value="Imidazole-glycPsynth_HisH"/>
</dbReference>
<dbReference type="EMBL" id="UINC01049948">
    <property type="protein sequence ID" value="SVB62323.1"/>
    <property type="molecule type" value="Genomic_DNA"/>
</dbReference>
<organism evidence="11">
    <name type="scientific">marine metagenome</name>
    <dbReference type="NCBI Taxonomy" id="408172"/>
    <lineage>
        <taxon>unclassified sequences</taxon>
        <taxon>metagenomes</taxon>
        <taxon>ecological metagenomes</taxon>
    </lineage>
</organism>
<keyword evidence="3" id="KW-0028">Amino-acid biosynthesis</keyword>
<evidence type="ECO:0000256" key="5">
    <source>
        <dbReference type="ARBA" id="ARBA00022962"/>
    </source>
</evidence>
<keyword evidence="7" id="KW-0456">Lyase</keyword>
<protein>
    <recommendedName>
        <fullName evidence="10">Glutamine amidotransferase domain-containing protein</fullName>
    </recommendedName>
</protein>
<reference evidence="11" key="1">
    <citation type="submission" date="2018-05" db="EMBL/GenBank/DDBJ databases">
        <authorList>
            <person name="Lanie J.A."/>
            <person name="Ng W.-L."/>
            <person name="Kazmierczak K.M."/>
            <person name="Andrzejewski T.M."/>
            <person name="Davidsen T.M."/>
            <person name="Wayne K.J."/>
            <person name="Tettelin H."/>
            <person name="Glass J.I."/>
            <person name="Rusch D."/>
            <person name="Podicherti R."/>
            <person name="Tsui H.-C.T."/>
            <person name="Winkler M.E."/>
        </authorList>
    </citation>
    <scope>NUCLEOTIDE SEQUENCE</scope>
</reference>
<evidence type="ECO:0000313" key="11">
    <source>
        <dbReference type="EMBL" id="SVB62323.1"/>
    </source>
</evidence>
<dbReference type="PROSITE" id="PS51273">
    <property type="entry name" value="GATASE_TYPE_1"/>
    <property type="match status" value="1"/>
</dbReference>
<proteinExistence type="predicted"/>
<dbReference type="PIRSF" id="PIRSF000495">
    <property type="entry name" value="Amidotransf_hisH"/>
    <property type="match status" value="1"/>
</dbReference>
<dbReference type="Gene3D" id="3.40.50.880">
    <property type="match status" value="1"/>
</dbReference>
<accession>A0A382FJD1</accession>
<evidence type="ECO:0000256" key="9">
    <source>
        <dbReference type="ARBA" id="ARBA00049534"/>
    </source>
</evidence>
<keyword evidence="5" id="KW-0315">Glutamine amidotransferase</keyword>
<dbReference type="PANTHER" id="PTHR42701">
    <property type="entry name" value="IMIDAZOLE GLYCEROL PHOSPHATE SYNTHASE SUBUNIT HISH"/>
    <property type="match status" value="1"/>
</dbReference>
<keyword evidence="4" id="KW-0378">Hydrolase</keyword>
<dbReference type="CDD" id="cd01748">
    <property type="entry name" value="GATase1_IGP_Synthase"/>
    <property type="match status" value="1"/>
</dbReference>
<dbReference type="InterPro" id="IPR017926">
    <property type="entry name" value="GATASE"/>
</dbReference>
<dbReference type="GO" id="GO:0016829">
    <property type="term" value="F:lyase activity"/>
    <property type="evidence" value="ECO:0007669"/>
    <property type="project" value="UniProtKB-KW"/>
</dbReference>